<keyword evidence="2" id="KW-1185">Reference proteome</keyword>
<accession>A0A836K4Z1</accession>
<feature type="non-terminal residue" evidence="1">
    <location>
        <position position="61"/>
    </location>
</feature>
<dbReference type="EMBL" id="JAANIB010005377">
    <property type="protein sequence ID" value="KAG5332302.1"/>
    <property type="molecule type" value="Genomic_DNA"/>
</dbReference>
<feature type="non-terminal residue" evidence="1">
    <location>
        <position position="1"/>
    </location>
</feature>
<proteinExistence type="predicted"/>
<reference evidence="1 2" key="1">
    <citation type="submission" date="2020-02" db="EMBL/GenBank/DDBJ databases">
        <title>Relaxed selection underlies rapid genomic changes in the transitions from sociality to social parasitism in ants.</title>
        <authorList>
            <person name="Bi X."/>
        </authorList>
    </citation>
    <scope>NUCLEOTIDE SEQUENCE [LARGE SCALE GENOMIC DNA]</scope>
    <source>
        <strain evidence="1">BGI-DK2014b</strain>
        <tissue evidence="1">Whole body</tissue>
    </source>
</reference>
<evidence type="ECO:0000313" key="1">
    <source>
        <dbReference type="EMBL" id="KAG5332302.1"/>
    </source>
</evidence>
<dbReference type="AlphaFoldDB" id="A0A836K4Z1"/>
<gene>
    <name evidence="1" type="primary">Agps</name>
    <name evidence="1" type="ORF">G6Z77_0000690</name>
</gene>
<dbReference type="InterPro" id="IPR016167">
    <property type="entry name" value="FAD-bd_PCMH_sub1"/>
</dbReference>
<sequence>MSEEQGKNKTIAETASANEPIEFESAVPKIRSQLLKWDGWGYKDSGFRVNDKNIIEFTGNR</sequence>
<evidence type="ECO:0000313" key="2">
    <source>
        <dbReference type="Proteomes" id="UP000670152"/>
    </source>
</evidence>
<organism evidence="1 2">
    <name type="scientific">Acromyrmex heyeri</name>
    <dbReference type="NCBI Taxonomy" id="230685"/>
    <lineage>
        <taxon>Eukaryota</taxon>
        <taxon>Metazoa</taxon>
        <taxon>Ecdysozoa</taxon>
        <taxon>Arthropoda</taxon>
        <taxon>Hexapoda</taxon>
        <taxon>Insecta</taxon>
        <taxon>Pterygota</taxon>
        <taxon>Neoptera</taxon>
        <taxon>Endopterygota</taxon>
        <taxon>Hymenoptera</taxon>
        <taxon>Apocrita</taxon>
        <taxon>Aculeata</taxon>
        <taxon>Formicoidea</taxon>
        <taxon>Formicidae</taxon>
        <taxon>Myrmicinae</taxon>
        <taxon>Acromyrmex</taxon>
    </lineage>
</organism>
<dbReference type="Gene3D" id="3.30.43.10">
    <property type="entry name" value="Uridine Diphospho-n-acetylenolpyruvylglucosamine Reductase, domain 2"/>
    <property type="match status" value="1"/>
</dbReference>
<dbReference type="Proteomes" id="UP000670152">
    <property type="component" value="Unassembled WGS sequence"/>
</dbReference>
<name>A0A836K4Z1_9HYME</name>
<protein>
    <submittedName>
        <fullName evidence="1">ADAS protein</fullName>
    </submittedName>
</protein>
<dbReference type="OrthoDB" id="7786253at2759"/>
<comment type="caution">
    <text evidence="1">The sequence shown here is derived from an EMBL/GenBank/DDBJ whole genome shotgun (WGS) entry which is preliminary data.</text>
</comment>